<gene>
    <name evidence="1" type="ORF">D7V93_36765</name>
</gene>
<evidence type="ECO:0000313" key="1">
    <source>
        <dbReference type="EMBL" id="RKH43770.1"/>
    </source>
</evidence>
<sequence length="530" mass="56756">MKLSRRRLFGLALGATQMGLMARYGLSTASAATVPGRPTKLLGIWLDGGLHWESFFAPLSRAGITKFIPTAQGGVIPFGYLPEQVENFDRSPVDLDAPGPARKLRGPIYWNWADPADTRGLNPVVNNQQIYRPWGYAWADPTYKLFEKASLLVGADQNTAAHTSGIVASMCGVAGSSFRAPAVQAVIANAMARRFPDRPIPNVSLGGELPNAFGLPALANPTVLRSASSVEPTLSDKRDSAWKGLRTRTDVPDLAFDGSPLPGTVPATAVDAALLKALRAERGVSSSGTDALMEQLYETYKGESRTIRRDILSVLGNTPSWEHLKNDARYPVDWTACIGYADVCGPGTSTGAYDFALRLLKSDLVTSVNLRASSIANFSFDTHSANGVQMHGNYLRIALEMVGRMCLEMSLTPSKSDPARSLLDETLVYVYSDFGRTFPKQGSDHHPATCALLVGGGIQGNQMLGGYDETMNGSPMGSPVALVEEDGQRTMRAPRSQDIAATVMNAFGLAPGKDFFIPGGYGVYDGVVKG</sequence>
<evidence type="ECO:0000313" key="2">
    <source>
        <dbReference type="Proteomes" id="UP000272888"/>
    </source>
</evidence>
<dbReference type="RefSeq" id="WP_120647790.1">
    <property type="nucleotide sequence ID" value="NZ_RAWB01000627.1"/>
</dbReference>
<dbReference type="EMBL" id="RAWB01000627">
    <property type="protein sequence ID" value="RKH43770.1"/>
    <property type="molecule type" value="Genomic_DNA"/>
</dbReference>
<name>A0A3A8NK91_9BACT</name>
<protein>
    <submittedName>
        <fullName evidence="1">DUF1501 domain-containing protein</fullName>
    </submittedName>
</protein>
<dbReference type="AlphaFoldDB" id="A0A3A8NK91"/>
<keyword evidence="2" id="KW-1185">Reference proteome</keyword>
<reference evidence="2" key="1">
    <citation type="submission" date="2018-09" db="EMBL/GenBank/DDBJ databases">
        <authorList>
            <person name="Livingstone P.G."/>
            <person name="Whitworth D.E."/>
        </authorList>
    </citation>
    <scope>NUCLEOTIDE SEQUENCE [LARGE SCALE GENOMIC DNA]</scope>
    <source>
        <strain evidence="2">CA051B</strain>
    </source>
</reference>
<dbReference type="Proteomes" id="UP000272888">
    <property type="component" value="Unassembled WGS sequence"/>
</dbReference>
<comment type="caution">
    <text evidence="1">The sequence shown here is derived from an EMBL/GenBank/DDBJ whole genome shotgun (WGS) entry which is preliminary data.</text>
</comment>
<dbReference type="InterPro" id="IPR010869">
    <property type="entry name" value="DUF1501"/>
</dbReference>
<accession>A0A3A8NK91</accession>
<proteinExistence type="predicted"/>
<dbReference type="Pfam" id="PF07394">
    <property type="entry name" value="DUF1501"/>
    <property type="match status" value="1"/>
</dbReference>
<organism evidence="1 2">
    <name type="scientific">Corallococcus llansteffanensis</name>
    <dbReference type="NCBI Taxonomy" id="2316731"/>
    <lineage>
        <taxon>Bacteria</taxon>
        <taxon>Pseudomonadati</taxon>
        <taxon>Myxococcota</taxon>
        <taxon>Myxococcia</taxon>
        <taxon>Myxococcales</taxon>
        <taxon>Cystobacterineae</taxon>
        <taxon>Myxococcaceae</taxon>
        <taxon>Corallococcus</taxon>
    </lineage>
</organism>
<dbReference type="InterPro" id="IPR006311">
    <property type="entry name" value="TAT_signal"/>
</dbReference>
<dbReference type="PROSITE" id="PS51318">
    <property type="entry name" value="TAT"/>
    <property type="match status" value="1"/>
</dbReference>